<evidence type="ECO:0000313" key="3">
    <source>
        <dbReference type="Proteomes" id="UP001075354"/>
    </source>
</evidence>
<dbReference type="Proteomes" id="UP001075354">
    <property type="component" value="Chromosome 13"/>
</dbReference>
<protein>
    <submittedName>
        <fullName evidence="2">Uncharacterized protein</fullName>
    </submittedName>
</protein>
<keyword evidence="3" id="KW-1185">Reference proteome</keyword>
<dbReference type="EMBL" id="JAPTSV010000013">
    <property type="protein sequence ID" value="KAJ1521094.1"/>
    <property type="molecule type" value="Genomic_DNA"/>
</dbReference>
<name>A0AAV7X5C5_9NEOP</name>
<gene>
    <name evidence="2" type="ORF">ONE63_002796</name>
</gene>
<evidence type="ECO:0000256" key="1">
    <source>
        <dbReference type="SAM" id="MobiDB-lite"/>
    </source>
</evidence>
<organism evidence="2 3">
    <name type="scientific">Megalurothrips usitatus</name>
    <name type="common">bean blossom thrips</name>
    <dbReference type="NCBI Taxonomy" id="439358"/>
    <lineage>
        <taxon>Eukaryota</taxon>
        <taxon>Metazoa</taxon>
        <taxon>Ecdysozoa</taxon>
        <taxon>Arthropoda</taxon>
        <taxon>Hexapoda</taxon>
        <taxon>Insecta</taxon>
        <taxon>Pterygota</taxon>
        <taxon>Neoptera</taxon>
        <taxon>Paraneoptera</taxon>
        <taxon>Thysanoptera</taxon>
        <taxon>Terebrantia</taxon>
        <taxon>Thripoidea</taxon>
        <taxon>Thripidae</taxon>
        <taxon>Megalurothrips</taxon>
    </lineage>
</organism>
<feature type="region of interest" description="Disordered" evidence="1">
    <location>
        <begin position="353"/>
        <end position="378"/>
    </location>
</feature>
<proteinExistence type="predicted"/>
<accession>A0AAV7X5C5</accession>
<comment type="caution">
    <text evidence="2">The sequence shown here is derived from an EMBL/GenBank/DDBJ whole genome shotgun (WGS) entry which is preliminary data.</text>
</comment>
<evidence type="ECO:0000313" key="2">
    <source>
        <dbReference type="EMBL" id="KAJ1521094.1"/>
    </source>
</evidence>
<reference evidence="2" key="1">
    <citation type="submission" date="2022-12" db="EMBL/GenBank/DDBJ databases">
        <title>Chromosome-level genome assembly of the bean flower thrips Megalurothrips usitatus.</title>
        <authorList>
            <person name="Ma L."/>
            <person name="Liu Q."/>
            <person name="Li H."/>
            <person name="Cai W."/>
        </authorList>
    </citation>
    <scope>NUCLEOTIDE SEQUENCE</scope>
    <source>
        <strain evidence="2">Cailab_2022a</strain>
    </source>
</reference>
<dbReference type="AlphaFoldDB" id="A0AAV7X5C5"/>
<sequence length="378" mass="41713">MAAGPGAGAGAGWTGTASVNSGNPLSSNFNPNYKIISAAVTEICNRYKAVLEFSENGHKQRALLKVEKMSCKPQLNPDGIDLPIHCYVAIGTIVKCLCHKFDESGEHRCAWYVADVLSVGLGMIDPKLLKGLCPTMFNRLGIISQLNERQGIITFFDECNTQHDVLFLASKTYVNGKRVAVKHSLSESLRINDNIYFDAVPVDLEANQNKFAWFASIAWKHTKPNTDYDSQIKDTDPTLSMIKTIIRNPKSQFIRGKGQILSIPSSEYGLALGLVNDKGNHWQSILFHRSHVSIFKFNFKNCDLLSTFQKGDRIRYVAASAPPGFAVQWVASYVGIDVVGEAGDLINAYMATSEPGSKSEHKNSDKKNKGEKNKSIEF</sequence>
<feature type="compositionally biased region" description="Basic and acidic residues" evidence="1">
    <location>
        <begin position="357"/>
        <end position="378"/>
    </location>
</feature>